<feature type="compositionally biased region" description="Basic residues" evidence="1">
    <location>
        <begin position="8"/>
        <end position="17"/>
    </location>
</feature>
<protein>
    <submittedName>
        <fullName evidence="2">Uncharacterized protein</fullName>
    </submittedName>
</protein>
<accession>A0A6A6WN79</accession>
<proteinExistence type="predicted"/>
<dbReference type="Proteomes" id="UP000799757">
    <property type="component" value="Unassembled WGS sequence"/>
</dbReference>
<feature type="region of interest" description="Disordered" evidence="1">
    <location>
        <begin position="1"/>
        <end position="61"/>
    </location>
</feature>
<feature type="compositionally biased region" description="Low complexity" evidence="1">
    <location>
        <begin position="27"/>
        <end position="36"/>
    </location>
</feature>
<gene>
    <name evidence="2" type="ORF">K505DRAFT_11386</name>
</gene>
<dbReference type="AlphaFoldDB" id="A0A6A6WN79"/>
<keyword evidence="3" id="KW-1185">Reference proteome</keyword>
<dbReference type="EMBL" id="MU002919">
    <property type="protein sequence ID" value="KAF2785516.1"/>
    <property type="molecule type" value="Genomic_DNA"/>
</dbReference>
<sequence>MLADAGRCNHRPRRRIAAAHTPPRRPQLPSQSLFLQQRRRQSPTRPGCSARAARTQPEPLSLAAQKQETPAFVQPNRALQLAKARCGRLRCVPWPSCSTILVLGTPETSSPITLLFRCVPRFSYIATISRTLWVNSSSPCLWATTTLAGVS</sequence>
<evidence type="ECO:0000313" key="3">
    <source>
        <dbReference type="Proteomes" id="UP000799757"/>
    </source>
</evidence>
<organism evidence="2 3">
    <name type="scientific">Melanomma pulvis-pyrius CBS 109.77</name>
    <dbReference type="NCBI Taxonomy" id="1314802"/>
    <lineage>
        <taxon>Eukaryota</taxon>
        <taxon>Fungi</taxon>
        <taxon>Dikarya</taxon>
        <taxon>Ascomycota</taxon>
        <taxon>Pezizomycotina</taxon>
        <taxon>Dothideomycetes</taxon>
        <taxon>Pleosporomycetidae</taxon>
        <taxon>Pleosporales</taxon>
        <taxon>Melanommataceae</taxon>
        <taxon>Melanomma</taxon>
    </lineage>
</organism>
<reference evidence="2" key="1">
    <citation type="journal article" date="2020" name="Stud. Mycol.">
        <title>101 Dothideomycetes genomes: a test case for predicting lifestyles and emergence of pathogens.</title>
        <authorList>
            <person name="Haridas S."/>
            <person name="Albert R."/>
            <person name="Binder M."/>
            <person name="Bloem J."/>
            <person name="Labutti K."/>
            <person name="Salamov A."/>
            <person name="Andreopoulos B."/>
            <person name="Baker S."/>
            <person name="Barry K."/>
            <person name="Bills G."/>
            <person name="Bluhm B."/>
            <person name="Cannon C."/>
            <person name="Castanera R."/>
            <person name="Culley D."/>
            <person name="Daum C."/>
            <person name="Ezra D."/>
            <person name="Gonzalez J."/>
            <person name="Henrissat B."/>
            <person name="Kuo A."/>
            <person name="Liang C."/>
            <person name="Lipzen A."/>
            <person name="Lutzoni F."/>
            <person name="Magnuson J."/>
            <person name="Mondo S."/>
            <person name="Nolan M."/>
            <person name="Ohm R."/>
            <person name="Pangilinan J."/>
            <person name="Park H.-J."/>
            <person name="Ramirez L."/>
            <person name="Alfaro M."/>
            <person name="Sun H."/>
            <person name="Tritt A."/>
            <person name="Yoshinaga Y."/>
            <person name="Zwiers L.-H."/>
            <person name="Turgeon B."/>
            <person name="Goodwin S."/>
            <person name="Spatafora J."/>
            <person name="Crous P."/>
            <person name="Grigoriev I."/>
        </authorList>
    </citation>
    <scope>NUCLEOTIDE SEQUENCE</scope>
    <source>
        <strain evidence="2">CBS 109.77</strain>
    </source>
</reference>
<evidence type="ECO:0000313" key="2">
    <source>
        <dbReference type="EMBL" id="KAF2785516.1"/>
    </source>
</evidence>
<name>A0A6A6WN79_9PLEO</name>
<evidence type="ECO:0000256" key="1">
    <source>
        <dbReference type="SAM" id="MobiDB-lite"/>
    </source>
</evidence>